<keyword evidence="2" id="KW-1185">Reference proteome</keyword>
<organism evidence="1 2">
    <name type="scientific">Diaporthe australafricana</name>
    <dbReference type="NCBI Taxonomy" id="127596"/>
    <lineage>
        <taxon>Eukaryota</taxon>
        <taxon>Fungi</taxon>
        <taxon>Dikarya</taxon>
        <taxon>Ascomycota</taxon>
        <taxon>Pezizomycotina</taxon>
        <taxon>Sordariomycetes</taxon>
        <taxon>Sordariomycetidae</taxon>
        <taxon>Diaporthales</taxon>
        <taxon>Diaporthaceae</taxon>
        <taxon>Diaporthe</taxon>
    </lineage>
</organism>
<evidence type="ECO:0000313" key="2">
    <source>
        <dbReference type="Proteomes" id="UP001583177"/>
    </source>
</evidence>
<comment type="caution">
    <text evidence="1">The sequence shown here is derived from an EMBL/GenBank/DDBJ whole genome shotgun (WGS) entry which is preliminary data.</text>
</comment>
<dbReference type="EMBL" id="JAWRVE010000190">
    <property type="protein sequence ID" value="KAL1850154.1"/>
    <property type="molecule type" value="Genomic_DNA"/>
</dbReference>
<proteinExistence type="predicted"/>
<protein>
    <submittedName>
        <fullName evidence="1">Uncharacterized protein</fullName>
    </submittedName>
</protein>
<reference evidence="1 2" key="1">
    <citation type="journal article" date="2024" name="IMA Fungus">
        <title>IMA Genome - F19 : A genome assembly and annotation guide to empower mycologists, including annotated draft genome sequences of Ceratocystis pirilliformis, Diaporthe australafricana, Fusarium ophioides, Paecilomyces lecythidis, and Sporothrix stenoceras.</title>
        <authorList>
            <person name="Aylward J."/>
            <person name="Wilson A.M."/>
            <person name="Visagie C.M."/>
            <person name="Spraker J."/>
            <person name="Barnes I."/>
            <person name="Buitendag C."/>
            <person name="Ceriani C."/>
            <person name="Del Mar Angel L."/>
            <person name="du Plessis D."/>
            <person name="Fuchs T."/>
            <person name="Gasser K."/>
            <person name="Kramer D."/>
            <person name="Li W."/>
            <person name="Munsamy K."/>
            <person name="Piso A."/>
            <person name="Price J.L."/>
            <person name="Sonnekus B."/>
            <person name="Thomas C."/>
            <person name="van der Nest A."/>
            <person name="van Dijk A."/>
            <person name="van Heerden A."/>
            <person name="van Vuuren N."/>
            <person name="Yilmaz N."/>
            <person name="Duong T.A."/>
            <person name="van der Merwe N.A."/>
            <person name="Wingfield M.J."/>
            <person name="Wingfield B.D."/>
        </authorList>
    </citation>
    <scope>NUCLEOTIDE SEQUENCE [LARGE SCALE GENOMIC DNA]</scope>
    <source>
        <strain evidence="1 2">CMW 18300</strain>
    </source>
</reference>
<gene>
    <name evidence="1" type="ORF">Daus18300_013022</name>
</gene>
<sequence length="242" mass="27428">MFSLILNGGLNFSRPRPVDYSILPEVFRPDPIVEAYKQAKLCDPEAVRHIDFLVGMDRDDFKPYMVDFLNFAAFAGLKRHHDASFQTRVEQHCHAIGSGLKPMSWAEAGHGIKDALQRSQQLRIGVIVVILRARAHLFFPEDPFIQEIFRIVTSLGYLLESLKKLRQRFEGIGPGRWDAQNDACVLGAIMAHLDTMRDMAIVLERLKGLADDLALVGDDRPKRAILLTWICGEMTNWPRMSG</sequence>
<dbReference type="Proteomes" id="UP001583177">
    <property type="component" value="Unassembled WGS sequence"/>
</dbReference>
<name>A0ABR3W0H8_9PEZI</name>
<accession>A0ABR3W0H8</accession>
<evidence type="ECO:0000313" key="1">
    <source>
        <dbReference type="EMBL" id="KAL1850154.1"/>
    </source>
</evidence>